<accession>A0ABP0ZFC1</accession>
<organism evidence="2 3">
    <name type="scientific">Citrullus colocynthis</name>
    <name type="common">colocynth</name>
    <dbReference type="NCBI Taxonomy" id="252529"/>
    <lineage>
        <taxon>Eukaryota</taxon>
        <taxon>Viridiplantae</taxon>
        <taxon>Streptophyta</taxon>
        <taxon>Embryophyta</taxon>
        <taxon>Tracheophyta</taxon>
        <taxon>Spermatophyta</taxon>
        <taxon>Magnoliopsida</taxon>
        <taxon>eudicotyledons</taxon>
        <taxon>Gunneridae</taxon>
        <taxon>Pentapetalae</taxon>
        <taxon>rosids</taxon>
        <taxon>fabids</taxon>
        <taxon>Cucurbitales</taxon>
        <taxon>Cucurbitaceae</taxon>
        <taxon>Benincaseae</taxon>
        <taxon>Citrullus</taxon>
    </lineage>
</organism>
<sequence length="622" mass="71299">MPLDSVRSVVFRSFITCDDPKGVIDCNLIKISKVNSQKLEQKISAHRTNRNSNKVLVSQVEKEEVISKEMRERIHGQGAEKLNHMVGSWSKGMRSERQPEKIAEDLLEETSSLRESLIMLAKLEEASNGSMQLKMKYPKSFSCHFEDECFPVDVPRSKLSRHGSSRNGADEVKKVIRDSLVKRDSAHNITVGEHKSCFHCINSDSGSEIPSTSSSQSSTIDDNVNCCHVSTSQQKNLKRNNLIAKLMGLEEISSRLVQTTPKEFEFRKVSGYKTSLFGIDTTLNAPKSKSVINKEDPKKGTLREILEKMPVNRLRDCDSDIEFKIHCPHSYNNGSKQRLKDVLPTVLIKHKPLPPDELEEHRAHVSSKDDAFNQKAMLRSTEKKELRSFYEFDFHGGISSSDKLHRKQKAERTPLKETAQEGRKPKPKEVRKLRKGTVDTKKNAAEKLKTSSPKPDMPHETETIDRKVLASKKLTKATRKPVEKESAKEKVVSRPQHQEKVTSTNPRKNKTHKQRSTIPDSVLGRAVRAISNDRDCQEKEEPVLRSSEVNSFVSSYLSFNFRYIKHFFFYASVSVFLPCKRRVKQCSFYRLTWLRPRKNMRVLIQMKLLIFQEIKTLPPLWL</sequence>
<evidence type="ECO:0000256" key="1">
    <source>
        <dbReference type="SAM" id="MobiDB-lite"/>
    </source>
</evidence>
<feature type="region of interest" description="Disordered" evidence="1">
    <location>
        <begin position="400"/>
        <end position="517"/>
    </location>
</feature>
<dbReference type="Proteomes" id="UP001642487">
    <property type="component" value="Chromosome 9"/>
</dbReference>
<protein>
    <submittedName>
        <fullName evidence="2">Uncharacterized protein</fullName>
    </submittedName>
</protein>
<evidence type="ECO:0000313" key="2">
    <source>
        <dbReference type="EMBL" id="CAK9329392.1"/>
    </source>
</evidence>
<keyword evidence="3" id="KW-1185">Reference proteome</keyword>
<dbReference type="EMBL" id="OZ021743">
    <property type="protein sequence ID" value="CAK9329392.1"/>
    <property type="molecule type" value="Genomic_DNA"/>
</dbReference>
<feature type="compositionally biased region" description="Basic and acidic residues" evidence="1">
    <location>
        <begin position="480"/>
        <end position="500"/>
    </location>
</feature>
<gene>
    <name evidence="2" type="ORF">CITCOLO1_LOCUS21840</name>
</gene>
<evidence type="ECO:0000313" key="3">
    <source>
        <dbReference type="Proteomes" id="UP001642487"/>
    </source>
</evidence>
<proteinExistence type="predicted"/>
<dbReference type="PANTHER" id="PTHR34282">
    <property type="entry name" value="OS01G0228800 PROTEIN-RELATED"/>
    <property type="match status" value="1"/>
</dbReference>
<feature type="compositionally biased region" description="Basic residues" evidence="1">
    <location>
        <begin position="469"/>
        <end position="479"/>
    </location>
</feature>
<name>A0ABP0ZFC1_9ROSI</name>
<feature type="compositionally biased region" description="Basic and acidic residues" evidence="1">
    <location>
        <begin position="410"/>
        <end position="449"/>
    </location>
</feature>
<feature type="compositionally biased region" description="Basic and acidic residues" evidence="1">
    <location>
        <begin position="456"/>
        <end position="468"/>
    </location>
</feature>
<reference evidence="2 3" key="1">
    <citation type="submission" date="2024-03" db="EMBL/GenBank/DDBJ databases">
        <authorList>
            <person name="Gkanogiannis A."/>
            <person name="Becerra Lopez-Lavalle L."/>
        </authorList>
    </citation>
    <scope>NUCLEOTIDE SEQUENCE [LARGE SCALE GENOMIC DNA]</scope>
</reference>
<dbReference type="PANTHER" id="PTHR34282:SF2">
    <property type="entry name" value="DUF3741 DOMAIN-CONTAINING PROTEIN"/>
    <property type="match status" value="1"/>
</dbReference>